<protein>
    <submittedName>
        <fullName evidence="3">Uncharacterized protein</fullName>
    </submittedName>
</protein>
<reference evidence="4" key="1">
    <citation type="journal article" date="2015" name="Proc. Natl. Acad. Sci. U.S.A.">
        <title>Genome sequencing of adzuki bean (Vigna angularis) provides insight into high starch and low fat accumulation and domestication.</title>
        <authorList>
            <person name="Yang K."/>
            <person name="Tian Z."/>
            <person name="Chen C."/>
            <person name="Luo L."/>
            <person name="Zhao B."/>
            <person name="Wang Z."/>
            <person name="Yu L."/>
            <person name="Li Y."/>
            <person name="Sun Y."/>
            <person name="Li W."/>
            <person name="Chen Y."/>
            <person name="Li Y."/>
            <person name="Zhang Y."/>
            <person name="Ai D."/>
            <person name="Zhao J."/>
            <person name="Shang C."/>
            <person name="Ma Y."/>
            <person name="Wu B."/>
            <person name="Wang M."/>
            <person name="Gao L."/>
            <person name="Sun D."/>
            <person name="Zhang P."/>
            <person name="Guo F."/>
            <person name="Wang W."/>
            <person name="Li Y."/>
            <person name="Wang J."/>
            <person name="Varshney R.K."/>
            <person name="Wang J."/>
            <person name="Ling H.Q."/>
            <person name="Wan P."/>
        </authorList>
    </citation>
    <scope>NUCLEOTIDE SEQUENCE</scope>
    <source>
        <strain evidence="4">cv. Jingnong 6</strain>
    </source>
</reference>
<sequence length="308" mass="33588">MTRVYLYEEATDGAVGAVTVGEVKYKSVTESCHDGVYGLVMLMVPAFSNLPPYLGGYYQMIPGMYPALVPGLTLPQHEEHGNRGAGIYAVPVNSFDRQVTGLPCNTLIPLTYRIPTSRPSSEAVAASENQGQAGQQPQQQQPAPQRQVVVRRFQIAFQIDLLLMLKLAAVIFLFNQDGSRQRLIVLVFFAAIVYLYQTGALTPIIRWLSRGMQRAAAPPHPARPAARAENVPPPRQEGDNVTPAEGQPEAENGNQPANEADRAVGNENVAEVGGVNGGNQWWGIVKEIQMIVFGFITSLLPGFHNHMD</sequence>
<evidence type="ECO:0000256" key="2">
    <source>
        <dbReference type="SAM" id="Phobius"/>
    </source>
</evidence>
<accession>A0A0L9UAX2</accession>
<keyword evidence="2" id="KW-0812">Transmembrane</keyword>
<dbReference type="GO" id="GO:0036503">
    <property type="term" value="P:ERAD pathway"/>
    <property type="evidence" value="ECO:0007669"/>
    <property type="project" value="EnsemblPlants"/>
</dbReference>
<dbReference type="Proteomes" id="UP000053144">
    <property type="component" value="Chromosome 4"/>
</dbReference>
<feature type="transmembrane region" description="Helical" evidence="2">
    <location>
        <begin position="186"/>
        <end position="205"/>
    </location>
</feature>
<keyword evidence="2" id="KW-1133">Transmembrane helix</keyword>
<dbReference type="AlphaFoldDB" id="A0A0L9UAX2"/>
<dbReference type="STRING" id="3914.A0A0L9UAX2"/>
<keyword evidence="2" id="KW-0472">Membrane</keyword>
<feature type="region of interest" description="Disordered" evidence="1">
    <location>
        <begin position="215"/>
        <end position="260"/>
    </location>
</feature>
<dbReference type="GO" id="GO:0005783">
    <property type="term" value="C:endoplasmic reticulum"/>
    <property type="evidence" value="ECO:0007669"/>
    <property type="project" value="EnsemblPlants"/>
</dbReference>
<feature type="region of interest" description="Disordered" evidence="1">
    <location>
        <begin position="121"/>
        <end position="144"/>
    </location>
</feature>
<proteinExistence type="predicted"/>
<feature type="compositionally biased region" description="Low complexity" evidence="1">
    <location>
        <begin position="130"/>
        <end position="144"/>
    </location>
</feature>
<dbReference type="EMBL" id="CM003374">
    <property type="protein sequence ID" value="KOM39856.1"/>
    <property type="molecule type" value="Genomic_DNA"/>
</dbReference>
<gene>
    <name evidence="3" type="ORF">LR48_Vigan04g005400</name>
</gene>
<dbReference type="Gramene" id="KOM39856">
    <property type="protein sequence ID" value="KOM39856"/>
    <property type="gene ID" value="LR48_Vigan04g005400"/>
</dbReference>
<evidence type="ECO:0000313" key="4">
    <source>
        <dbReference type="Proteomes" id="UP000053144"/>
    </source>
</evidence>
<feature type="transmembrane region" description="Helical" evidence="2">
    <location>
        <begin position="155"/>
        <end position="174"/>
    </location>
</feature>
<evidence type="ECO:0000313" key="3">
    <source>
        <dbReference type="EMBL" id="KOM39856.1"/>
    </source>
</evidence>
<dbReference type="PANTHER" id="PTHR36787">
    <property type="entry name" value="TRANSMEMBRANE PROTEIN"/>
    <property type="match status" value="1"/>
</dbReference>
<evidence type="ECO:0000256" key="1">
    <source>
        <dbReference type="SAM" id="MobiDB-lite"/>
    </source>
</evidence>
<organism evidence="3 4">
    <name type="scientific">Phaseolus angularis</name>
    <name type="common">Azuki bean</name>
    <name type="synonym">Vigna angularis</name>
    <dbReference type="NCBI Taxonomy" id="3914"/>
    <lineage>
        <taxon>Eukaryota</taxon>
        <taxon>Viridiplantae</taxon>
        <taxon>Streptophyta</taxon>
        <taxon>Embryophyta</taxon>
        <taxon>Tracheophyta</taxon>
        <taxon>Spermatophyta</taxon>
        <taxon>Magnoliopsida</taxon>
        <taxon>eudicotyledons</taxon>
        <taxon>Gunneridae</taxon>
        <taxon>Pentapetalae</taxon>
        <taxon>rosids</taxon>
        <taxon>fabids</taxon>
        <taxon>Fabales</taxon>
        <taxon>Fabaceae</taxon>
        <taxon>Papilionoideae</taxon>
        <taxon>50 kb inversion clade</taxon>
        <taxon>NPAAA clade</taxon>
        <taxon>indigoferoid/millettioid clade</taxon>
        <taxon>Phaseoleae</taxon>
        <taxon>Vigna</taxon>
    </lineage>
</organism>
<dbReference type="OMA" id="NEQPNGP"/>
<name>A0A0L9UAX2_PHAAN</name>